<keyword evidence="1" id="KW-0472">Membrane</keyword>
<feature type="transmembrane region" description="Helical" evidence="1">
    <location>
        <begin position="12"/>
        <end position="35"/>
    </location>
</feature>
<dbReference type="Proteomes" id="UP000006251">
    <property type="component" value="Unassembled WGS sequence"/>
</dbReference>
<reference evidence="3" key="1">
    <citation type="journal article" date="2014" name="Environ. Microbiol.">
        <title>Comparative genomics of the marine bacterial genus Glaciecola reveals the high degree of genomic diversity and genomic characteristic for cold adaptation.</title>
        <authorList>
            <person name="Qin Q.L."/>
            <person name="Xie B.B."/>
            <person name="Yu Y."/>
            <person name="Shu Y.L."/>
            <person name="Rong J.C."/>
            <person name="Zhang Y.J."/>
            <person name="Zhao D.L."/>
            <person name="Chen X.L."/>
            <person name="Zhang X.Y."/>
            <person name="Chen B."/>
            <person name="Zhou B.C."/>
            <person name="Zhang Y.Z."/>
        </authorList>
    </citation>
    <scope>NUCLEOTIDE SEQUENCE [LARGE SCALE GENOMIC DNA]</scope>
    <source>
        <strain evidence="3">ACAM 615</strain>
    </source>
</reference>
<dbReference type="EMBL" id="BAEQ01000025">
    <property type="protein sequence ID" value="GAC28553.1"/>
    <property type="molecule type" value="Genomic_DNA"/>
</dbReference>
<evidence type="ECO:0000256" key="1">
    <source>
        <dbReference type="SAM" id="Phobius"/>
    </source>
</evidence>
<gene>
    <name evidence="2" type="ORF">GPAL_1690</name>
</gene>
<name>K6ZI33_9ALTE</name>
<accession>K6ZI33</accession>
<keyword evidence="1" id="KW-1133">Transmembrane helix</keyword>
<evidence type="ECO:0000313" key="2">
    <source>
        <dbReference type="EMBL" id="GAC28553.1"/>
    </source>
</evidence>
<keyword evidence="1" id="KW-0812">Transmembrane</keyword>
<proteinExistence type="predicted"/>
<organism evidence="2 3">
    <name type="scientific">Brumicola pallidula DSM 14239 = ACAM 615</name>
    <dbReference type="NCBI Taxonomy" id="1121922"/>
    <lineage>
        <taxon>Bacteria</taxon>
        <taxon>Pseudomonadati</taxon>
        <taxon>Pseudomonadota</taxon>
        <taxon>Gammaproteobacteria</taxon>
        <taxon>Alteromonadales</taxon>
        <taxon>Alteromonadaceae</taxon>
        <taxon>Brumicola</taxon>
    </lineage>
</organism>
<keyword evidence="3" id="KW-1185">Reference proteome</keyword>
<evidence type="ECO:0000313" key="3">
    <source>
        <dbReference type="Proteomes" id="UP000006251"/>
    </source>
</evidence>
<sequence>MAGGSSPSTPATFLLFQFAWAILLSLIILATKTFYQIQILAMLS</sequence>
<dbReference type="AlphaFoldDB" id="K6ZI33"/>
<protein>
    <submittedName>
        <fullName evidence="2">Uncharacterized protein</fullName>
    </submittedName>
</protein>
<comment type="caution">
    <text evidence="2">The sequence shown here is derived from an EMBL/GenBank/DDBJ whole genome shotgun (WGS) entry which is preliminary data.</text>
</comment>